<dbReference type="Proteomes" id="UP000269883">
    <property type="component" value="Chromosome"/>
</dbReference>
<reference evidence="3 4" key="1">
    <citation type="journal article" date="2018" name="Sci. Adv.">
        <title>Multi-heme cytochromes provide a pathway for survival in energy-limited environments.</title>
        <authorList>
            <person name="Deng X."/>
            <person name="Dohmae N."/>
            <person name="Nealson K.H."/>
            <person name="Hashimoto K."/>
            <person name="Okamoto A."/>
        </authorList>
    </citation>
    <scope>NUCLEOTIDE SEQUENCE [LARGE SCALE GENOMIC DNA]</scope>
    <source>
        <strain evidence="3 4">IS5</strain>
    </source>
</reference>
<dbReference type="InterPro" id="IPR036280">
    <property type="entry name" value="Multihaem_cyt_sf"/>
</dbReference>
<dbReference type="SUPFAM" id="SSF48695">
    <property type="entry name" value="Multiheme cytochromes"/>
    <property type="match status" value="1"/>
</dbReference>
<dbReference type="AlphaFoldDB" id="A0A2Z6AZ63"/>
<evidence type="ECO:0000256" key="2">
    <source>
        <dbReference type="SAM" id="SignalP"/>
    </source>
</evidence>
<evidence type="ECO:0000256" key="1">
    <source>
        <dbReference type="ARBA" id="ARBA00022729"/>
    </source>
</evidence>
<keyword evidence="1 2" id="KW-0732">Signal</keyword>
<evidence type="ECO:0000313" key="3">
    <source>
        <dbReference type="EMBL" id="BBD08483.1"/>
    </source>
</evidence>
<name>A0A2Z6AZ63_9BACT</name>
<protein>
    <submittedName>
        <fullName evidence="3">Uncharacterized protein</fullName>
    </submittedName>
</protein>
<sequence length="478" mass="52103">MRGVAKLRKQGLYALALMSILWALTAHGGTTAPTDCGDCHGEQVQAVFRSPHSTLAGIINQTRYLWGAQDSVLPHVFSANNALRPLPQPIPTPRSPAMLVDDFLRSECLHCHLGSPGKDGRRPTGCAACHSLEGTTSCGLPEATPKTADEHATRVAAADDSACLECHQENHVGADFHGVFQGEIYGNQRQTSPVIQLTQDIHASRGLGCLDCHSGAEVMGQGGRAPSCTACHGGYTGEPPDPTRRGVRLQNGTAMFDARDGRTRVLPRISTDTAGHDEMLHSRLRCSACHAQWAFGEYGLSVMRLDAPTHDPRTARALRSPQKKTRWLVGWRFRRWEQLPLGVDARGRISVLRPKNQYLVSFTNSLGRVVLESVIPQRGDSSGPGWAFLPYEPHTTGAKGRLCSSCHENQEATGLAPAWAVPPDLVLFEATPPTPGNGQLLTTKDAERLLHSSQDFRRRFAAYLSRLLEKNRCCVEQP</sequence>
<dbReference type="PANTHER" id="PTHR35038:SF8">
    <property type="entry name" value="C-TYPE POLYHEME CYTOCHROME OMCC"/>
    <property type="match status" value="1"/>
</dbReference>
<dbReference type="Gene3D" id="3.90.10.10">
    <property type="entry name" value="Cytochrome C3"/>
    <property type="match status" value="1"/>
</dbReference>
<organism evidence="3 4">
    <name type="scientific">Desulfovibrio ferrophilus</name>
    <dbReference type="NCBI Taxonomy" id="241368"/>
    <lineage>
        <taxon>Bacteria</taxon>
        <taxon>Pseudomonadati</taxon>
        <taxon>Thermodesulfobacteriota</taxon>
        <taxon>Desulfovibrionia</taxon>
        <taxon>Desulfovibrionales</taxon>
        <taxon>Desulfovibrionaceae</taxon>
        <taxon>Desulfovibrio</taxon>
    </lineage>
</organism>
<dbReference type="EMBL" id="AP017378">
    <property type="protein sequence ID" value="BBD08483.1"/>
    <property type="molecule type" value="Genomic_DNA"/>
</dbReference>
<keyword evidence="4" id="KW-1185">Reference proteome</keyword>
<gene>
    <name evidence="3" type="ORF">DFE_1757</name>
</gene>
<dbReference type="RefSeq" id="WP_126378614.1">
    <property type="nucleotide sequence ID" value="NZ_AP017378.1"/>
</dbReference>
<feature type="signal peptide" evidence="2">
    <location>
        <begin position="1"/>
        <end position="28"/>
    </location>
</feature>
<dbReference type="PANTHER" id="PTHR35038">
    <property type="entry name" value="DISSIMILATORY SULFITE REDUCTASE SIRA"/>
    <property type="match status" value="1"/>
</dbReference>
<dbReference type="KEGG" id="dfl:DFE_1757"/>
<dbReference type="InterPro" id="IPR051829">
    <property type="entry name" value="Multiheme_Cytochr_ET"/>
</dbReference>
<feature type="chain" id="PRO_5016254823" evidence="2">
    <location>
        <begin position="29"/>
        <end position="478"/>
    </location>
</feature>
<proteinExistence type="predicted"/>
<evidence type="ECO:0000313" key="4">
    <source>
        <dbReference type="Proteomes" id="UP000269883"/>
    </source>
</evidence>
<dbReference type="OrthoDB" id="9783375at2"/>
<accession>A0A2Z6AZ63</accession>